<accession>A0A8J3FUR3</accession>
<comment type="caution">
    <text evidence="1">The sequence shown here is derived from an EMBL/GenBank/DDBJ whole genome shotgun (WGS) entry which is preliminary data.</text>
</comment>
<reference evidence="1" key="2">
    <citation type="submission" date="2020-09" db="EMBL/GenBank/DDBJ databases">
        <authorList>
            <person name="Sun Q."/>
            <person name="Zhou Y."/>
        </authorList>
    </citation>
    <scope>NUCLEOTIDE SEQUENCE</scope>
    <source>
        <strain evidence="1">CGMCC 4.5737</strain>
    </source>
</reference>
<dbReference type="EMBL" id="BMMK01000016">
    <property type="protein sequence ID" value="GGM61135.1"/>
    <property type="molecule type" value="Genomic_DNA"/>
</dbReference>
<protein>
    <submittedName>
        <fullName evidence="1">Uncharacterized protein</fullName>
    </submittedName>
</protein>
<reference evidence="1" key="1">
    <citation type="journal article" date="2014" name="Int. J. Syst. Evol. Microbiol.">
        <title>Complete genome sequence of Corynebacterium casei LMG S-19264T (=DSM 44701T), isolated from a smear-ripened cheese.</title>
        <authorList>
            <consortium name="US DOE Joint Genome Institute (JGI-PGF)"/>
            <person name="Walter F."/>
            <person name="Albersmeier A."/>
            <person name="Kalinowski J."/>
            <person name="Ruckert C."/>
        </authorList>
    </citation>
    <scope>NUCLEOTIDE SEQUENCE</scope>
    <source>
        <strain evidence="1">CGMCC 4.5737</strain>
    </source>
</reference>
<sequence length="52" mass="6042">MRADRLGYWFPRGELAEDAPRDLHTEALSTVDRAATERVLRRPARFSVCRPE</sequence>
<dbReference type="RefSeq" id="WP_189059011.1">
    <property type="nucleotide sequence ID" value="NZ_BMMK01000016.1"/>
</dbReference>
<organism evidence="1 2">
    <name type="scientific">Longimycelium tulufanense</name>
    <dbReference type="NCBI Taxonomy" id="907463"/>
    <lineage>
        <taxon>Bacteria</taxon>
        <taxon>Bacillati</taxon>
        <taxon>Actinomycetota</taxon>
        <taxon>Actinomycetes</taxon>
        <taxon>Pseudonocardiales</taxon>
        <taxon>Pseudonocardiaceae</taxon>
        <taxon>Longimycelium</taxon>
    </lineage>
</organism>
<proteinExistence type="predicted"/>
<dbReference type="Proteomes" id="UP000637578">
    <property type="component" value="Unassembled WGS sequence"/>
</dbReference>
<gene>
    <name evidence="1" type="ORF">GCM10012275_35240</name>
</gene>
<evidence type="ECO:0000313" key="2">
    <source>
        <dbReference type="Proteomes" id="UP000637578"/>
    </source>
</evidence>
<name>A0A8J3FUR3_9PSEU</name>
<keyword evidence="2" id="KW-1185">Reference proteome</keyword>
<dbReference type="AlphaFoldDB" id="A0A8J3FUR3"/>
<evidence type="ECO:0000313" key="1">
    <source>
        <dbReference type="EMBL" id="GGM61135.1"/>
    </source>
</evidence>